<evidence type="ECO:0000256" key="8">
    <source>
        <dbReference type="SAM" id="Phobius"/>
    </source>
</evidence>
<dbReference type="PANTHER" id="PTHR32507">
    <property type="entry name" value="NA(+)/H(+) ANTIPORTER 1"/>
    <property type="match status" value="1"/>
</dbReference>
<dbReference type="Proteomes" id="UP000077177">
    <property type="component" value="Chromosome"/>
</dbReference>
<reference evidence="10 11" key="2">
    <citation type="journal article" date="2016" name="Int. J. Syst. Evol. Microbiol.">
        <title>Flavisolibacter tropicus sp. nov., isolated from tropical soil.</title>
        <authorList>
            <person name="Lee J.J."/>
            <person name="Kang M.S."/>
            <person name="Kim G.S."/>
            <person name="Lee C.S."/>
            <person name="Lim S."/>
            <person name="Lee J."/>
            <person name="Roh S.H."/>
            <person name="Kang H."/>
            <person name="Ha J.M."/>
            <person name="Bae S."/>
            <person name="Jung H.Y."/>
            <person name="Kim M.K."/>
        </authorList>
    </citation>
    <scope>NUCLEOTIDE SEQUENCE [LARGE SCALE GENOMIC DNA]</scope>
    <source>
        <strain evidence="10 11">LCS9</strain>
    </source>
</reference>
<evidence type="ECO:0000256" key="6">
    <source>
        <dbReference type="ARBA" id="ARBA00023065"/>
    </source>
</evidence>
<feature type="transmembrane region" description="Helical" evidence="8">
    <location>
        <begin position="199"/>
        <end position="224"/>
    </location>
</feature>
<dbReference type="InterPro" id="IPR006153">
    <property type="entry name" value="Cation/H_exchanger_TM"/>
</dbReference>
<dbReference type="GO" id="GO:1902600">
    <property type="term" value="P:proton transmembrane transport"/>
    <property type="evidence" value="ECO:0007669"/>
    <property type="project" value="InterPro"/>
</dbReference>
<feature type="transmembrane region" description="Helical" evidence="8">
    <location>
        <begin position="93"/>
        <end position="116"/>
    </location>
</feature>
<dbReference type="PANTHER" id="PTHR32507:SF8">
    <property type="entry name" value="CNH1P"/>
    <property type="match status" value="1"/>
</dbReference>
<keyword evidence="3" id="KW-0050">Antiport</keyword>
<dbReference type="EMBL" id="CP011390">
    <property type="protein sequence ID" value="ANE53681.1"/>
    <property type="molecule type" value="Genomic_DNA"/>
</dbReference>
<dbReference type="GO" id="GO:0015297">
    <property type="term" value="F:antiporter activity"/>
    <property type="evidence" value="ECO:0007669"/>
    <property type="project" value="UniProtKB-KW"/>
</dbReference>
<dbReference type="STRING" id="1492898.SY85_23115"/>
<keyword evidence="2" id="KW-0813">Transport</keyword>
<dbReference type="OrthoDB" id="9810860at2"/>
<reference evidence="11" key="1">
    <citation type="submission" date="2015-01" db="EMBL/GenBank/DDBJ databases">
        <title>Flavisolibacter sp./LCS9/ whole genome sequencing.</title>
        <authorList>
            <person name="Kim M.K."/>
            <person name="Srinivasan S."/>
            <person name="Lee J.-J."/>
        </authorList>
    </citation>
    <scope>NUCLEOTIDE SEQUENCE [LARGE SCALE GENOMIC DNA]</scope>
    <source>
        <strain evidence="11">LCS9</strain>
    </source>
</reference>
<evidence type="ECO:0000256" key="7">
    <source>
        <dbReference type="ARBA" id="ARBA00023136"/>
    </source>
</evidence>
<keyword evidence="5 8" id="KW-1133">Transmembrane helix</keyword>
<dbReference type="PATRIC" id="fig|1492898.3.peg.5017"/>
<evidence type="ECO:0000313" key="10">
    <source>
        <dbReference type="EMBL" id="ANE53681.1"/>
    </source>
</evidence>
<evidence type="ECO:0000256" key="2">
    <source>
        <dbReference type="ARBA" id="ARBA00022448"/>
    </source>
</evidence>
<feature type="transmembrane region" description="Helical" evidence="8">
    <location>
        <begin position="30"/>
        <end position="50"/>
    </location>
</feature>
<dbReference type="GO" id="GO:0005886">
    <property type="term" value="C:plasma membrane"/>
    <property type="evidence" value="ECO:0007669"/>
    <property type="project" value="UniProtKB-SubCell"/>
</dbReference>
<evidence type="ECO:0000256" key="5">
    <source>
        <dbReference type="ARBA" id="ARBA00022989"/>
    </source>
</evidence>
<evidence type="ECO:0000256" key="1">
    <source>
        <dbReference type="ARBA" id="ARBA00004651"/>
    </source>
</evidence>
<keyword evidence="4 8" id="KW-0812">Transmembrane</keyword>
<name>A0A172U2S1_9BACT</name>
<keyword evidence="6" id="KW-0406">Ion transport</keyword>
<evidence type="ECO:0000259" key="9">
    <source>
        <dbReference type="Pfam" id="PF00999"/>
    </source>
</evidence>
<evidence type="ECO:0000256" key="4">
    <source>
        <dbReference type="ARBA" id="ARBA00022692"/>
    </source>
</evidence>
<feature type="transmembrane region" description="Helical" evidence="8">
    <location>
        <begin position="315"/>
        <end position="336"/>
    </location>
</feature>
<feature type="domain" description="Cation/H+ exchanger transmembrane" evidence="9">
    <location>
        <begin position="20"/>
        <end position="403"/>
    </location>
</feature>
<feature type="transmembrane region" description="Helical" evidence="8">
    <location>
        <begin position="62"/>
        <end position="81"/>
    </location>
</feature>
<dbReference type="KEGG" id="fla:SY85_23115"/>
<proteinExistence type="predicted"/>
<gene>
    <name evidence="10" type="ORF">SY85_23115</name>
</gene>
<feature type="transmembrane region" description="Helical" evidence="8">
    <location>
        <begin position="5"/>
        <end position="24"/>
    </location>
</feature>
<evidence type="ECO:0000256" key="3">
    <source>
        <dbReference type="ARBA" id="ARBA00022449"/>
    </source>
</evidence>
<accession>A0A172U2S1</accession>
<feature type="transmembrane region" description="Helical" evidence="8">
    <location>
        <begin position="378"/>
        <end position="396"/>
    </location>
</feature>
<feature type="transmembrane region" description="Helical" evidence="8">
    <location>
        <begin position="348"/>
        <end position="366"/>
    </location>
</feature>
<sequence length="425" mass="46903">MDSYIISITLIGIAALGMAWMPSITERTQISYSIIYVLFGIALYELVDHLPKPNPILHDKEALHLTELVVIISLMGTGLKIDQPFSLKSWAVPFRLITFTMIVCIAAVTWVAHWLLGFDLASSLLLGAVLAPTDPVLASDVQVGPPLEKSKDNVRFSLTAEAGMNDGMAFPFTWLAIIVAAIGIGGSSENLVLWFTRDVLYRLAAGVACGVGIGLLLARLVFYLPEKRNFVVIRDGFVAVSATLLVYGLTEMVKGYGFIAVFVTAITLRNYELGHNYHRKLHDFTDQIERILLAIVLILFGGSIVGGILKPLTLPMVVFSFGFVLLIRPVAGLLGLIGTRHLHLKEKLGISFFGIRGMGSFFYLAFAFEKTRFPLMHQLWAIVAFIVLLSLVLHGLTASKTMKKLESQFNQPLHIKEVKDNFRQA</sequence>
<feature type="transmembrane region" description="Helical" evidence="8">
    <location>
        <begin position="168"/>
        <end position="187"/>
    </location>
</feature>
<keyword evidence="7 8" id="KW-0472">Membrane</keyword>
<comment type="subcellular location">
    <subcellularLocation>
        <location evidence="1">Cell membrane</location>
        <topology evidence="1">Multi-pass membrane protein</topology>
    </subcellularLocation>
</comment>
<evidence type="ECO:0000313" key="11">
    <source>
        <dbReference type="Proteomes" id="UP000077177"/>
    </source>
</evidence>
<protein>
    <recommendedName>
        <fullName evidence="9">Cation/H+ exchanger transmembrane domain-containing protein</fullName>
    </recommendedName>
</protein>
<feature type="transmembrane region" description="Helical" evidence="8">
    <location>
        <begin position="255"/>
        <end position="271"/>
    </location>
</feature>
<dbReference type="Pfam" id="PF00999">
    <property type="entry name" value="Na_H_Exchanger"/>
    <property type="match status" value="1"/>
</dbReference>
<keyword evidence="11" id="KW-1185">Reference proteome</keyword>
<dbReference type="AlphaFoldDB" id="A0A172U2S1"/>
<feature type="transmembrane region" description="Helical" evidence="8">
    <location>
        <begin position="291"/>
        <end position="309"/>
    </location>
</feature>
<organism evidence="10 11">
    <name type="scientific">Flavisolibacter tropicus</name>
    <dbReference type="NCBI Taxonomy" id="1492898"/>
    <lineage>
        <taxon>Bacteria</taxon>
        <taxon>Pseudomonadati</taxon>
        <taxon>Bacteroidota</taxon>
        <taxon>Chitinophagia</taxon>
        <taxon>Chitinophagales</taxon>
        <taxon>Chitinophagaceae</taxon>
        <taxon>Flavisolibacter</taxon>
    </lineage>
</organism>